<name>A0A4Q5KJ56_9GAMM</name>
<reference evidence="3 4" key="1">
    <citation type="submission" date="2019-02" db="EMBL/GenBank/DDBJ databases">
        <title>Genome sequences of Aliivibrio finisterrensis strains from farmed Atlantic salmon.</title>
        <authorList>
            <person name="Bowman J.P."/>
        </authorList>
    </citation>
    <scope>NUCLEOTIDE SEQUENCE [LARGE SCALE GENOMIC DNA]</scope>
    <source>
        <strain evidence="2 4">A21</strain>
        <strain evidence="1 3">A46</strain>
    </source>
</reference>
<dbReference type="Proteomes" id="UP000294166">
    <property type="component" value="Unassembled WGS sequence"/>
</dbReference>
<evidence type="ECO:0000313" key="1">
    <source>
        <dbReference type="EMBL" id="RYU46284.1"/>
    </source>
</evidence>
<dbReference type="EMBL" id="SEZN01000088">
    <property type="protein sequence ID" value="RYU58520.1"/>
    <property type="molecule type" value="Genomic_DNA"/>
</dbReference>
<gene>
    <name evidence="2" type="ORF">ERW53_20490</name>
    <name evidence="1" type="ORF">ERW57_19275</name>
</gene>
<organism evidence="1 3">
    <name type="scientific">Aliivibrio finisterrensis</name>
    <dbReference type="NCBI Taxonomy" id="511998"/>
    <lineage>
        <taxon>Bacteria</taxon>
        <taxon>Pseudomonadati</taxon>
        <taxon>Pseudomonadota</taxon>
        <taxon>Gammaproteobacteria</taxon>
        <taxon>Vibrionales</taxon>
        <taxon>Vibrionaceae</taxon>
        <taxon>Aliivibrio</taxon>
    </lineage>
</organism>
<evidence type="ECO:0000313" key="4">
    <source>
        <dbReference type="Proteomes" id="UP000294166"/>
    </source>
</evidence>
<accession>A0A4Q5KJ56</accession>
<dbReference type="RefSeq" id="WP_130049467.1">
    <property type="nucleotide sequence ID" value="NZ_SEZK01000100.1"/>
</dbReference>
<sequence length="137" mass="15739">MNKKSVALHQLDKAIKLYIDEQDFICAITLSGAAEEILGRLVVMDGNPNASEELVKRLHYLSNEQISEKIIRNEHTNFARNSMKHFNKISEFDFEVDFDPKPHATQLIARCCSNIVKLELPLSEQVNRFISYSFGRI</sequence>
<dbReference type="EMBL" id="SEZK01000100">
    <property type="protein sequence ID" value="RYU46284.1"/>
    <property type="molecule type" value="Genomic_DNA"/>
</dbReference>
<protein>
    <submittedName>
        <fullName evidence="1">Uncharacterized protein</fullName>
    </submittedName>
</protein>
<comment type="caution">
    <text evidence="1">The sequence shown here is derived from an EMBL/GenBank/DDBJ whole genome shotgun (WGS) entry which is preliminary data.</text>
</comment>
<keyword evidence="4" id="KW-1185">Reference proteome</keyword>
<evidence type="ECO:0000313" key="2">
    <source>
        <dbReference type="EMBL" id="RYU58520.1"/>
    </source>
</evidence>
<evidence type="ECO:0000313" key="3">
    <source>
        <dbReference type="Proteomes" id="UP000294063"/>
    </source>
</evidence>
<dbReference type="Proteomes" id="UP000294063">
    <property type="component" value="Unassembled WGS sequence"/>
</dbReference>
<dbReference type="AlphaFoldDB" id="A0A4Q5KJ56"/>
<proteinExistence type="predicted"/>